<evidence type="ECO:0000256" key="9">
    <source>
        <dbReference type="ARBA" id="ARBA00022801"/>
    </source>
</evidence>
<dbReference type="CDD" id="cd06131">
    <property type="entry name" value="DNA_pol_III_epsilon_Ecoli_like"/>
    <property type="match status" value="1"/>
</dbReference>
<dbReference type="FunFam" id="3.30.420.10:FF:000012">
    <property type="entry name" value="DNA polymerase III subunit epsilon"/>
    <property type="match status" value="1"/>
</dbReference>
<evidence type="ECO:0000256" key="1">
    <source>
        <dbReference type="ARBA" id="ARBA00001936"/>
    </source>
</evidence>
<accession>A0AA38XPT9</accession>
<dbReference type="PANTHER" id="PTHR30231">
    <property type="entry name" value="DNA POLYMERASE III SUBUNIT EPSILON"/>
    <property type="match status" value="1"/>
</dbReference>
<keyword evidence="5" id="KW-0548">Nucleotidyltransferase</keyword>
<feature type="domain" description="Exonuclease" evidence="15">
    <location>
        <begin position="62"/>
        <end position="228"/>
    </location>
</feature>
<evidence type="ECO:0000313" key="16">
    <source>
        <dbReference type="EMBL" id="KAJ9617450.1"/>
    </source>
</evidence>
<dbReference type="GO" id="GO:0008408">
    <property type="term" value="F:3'-5' exonuclease activity"/>
    <property type="evidence" value="ECO:0007669"/>
    <property type="project" value="TreeGrafter"/>
</dbReference>
<dbReference type="NCBIfam" id="TIGR00573">
    <property type="entry name" value="dnaq"/>
    <property type="match status" value="1"/>
</dbReference>
<dbReference type="InterPro" id="IPR036397">
    <property type="entry name" value="RNaseH_sf"/>
</dbReference>
<keyword evidence="12" id="KW-0239">DNA-directed DNA polymerase</keyword>
<dbReference type="GO" id="GO:0003677">
    <property type="term" value="F:DNA binding"/>
    <property type="evidence" value="ECO:0007669"/>
    <property type="project" value="InterPro"/>
</dbReference>
<sequence length="228" mass="24992">MPVSQRSSRLPAGAPHGTIPHHLPTLHGRAHQDPAPHDRTTFTTVPCLLHARCCIRVCGMSRVVALDTETTGISHRLGHRVIEIGAVELIDGQLSGRQFHTYLQPQRKVDWGAQRVHGISDAMLVGKPLFASKAAELLEFLRGSEMVAHNATFDVGFLDNELRLAGIADGLAQHCRVTCSLKLARNRWPGMPNKLDDVLQRLGIPDTRGLHGALKDAQLLAQVVPHLR</sequence>
<gene>
    <name evidence="16" type="ORF">H2204_013805</name>
</gene>
<dbReference type="AlphaFoldDB" id="A0AA38XPT9"/>
<evidence type="ECO:0000256" key="8">
    <source>
        <dbReference type="ARBA" id="ARBA00022723"/>
    </source>
</evidence>
<evidence type="ECO:0000256" key="10">
    <source>
        <dbReference type="ARBA" id="ARBA00022839"/>
    </source>
</evidence>
<dbReference type="GO" id="GO:0003887">
    <property type="term" value="F:DNA-directed DNA polymerase activity"/>
    <property type="evidence" value="ECO:0007669"/>
    <property type="project" value="UniProtKB-KW"/>
</dbReference>
<dbReference type="EMBL" id="JAPDRN010000162">
    <property type="protein sequence ID" value="KAJ9617450.1"/>
    <property type="molecule type" value="Genomic_DNA"/>
</dbReference>
<keyword evidence="7" id="KW-0540">Nuclease</keyword>
<organism evidence="16">
    <name type="scientific">Knufia peltigerae</name>
    <dbReference type="NCBI Taxonomy" id="1002370"/>
    <lineage>
        <taxon>Eukaryota</taxon>
        <taxon>Fungi</taxon>
        <taxon>Dikarya</taxon>
        <taxon>Ascomycota</taxon>
        <taxon>Pezizomycotina</taxon>
        <taxon>Eurotiomycetes</taxon>
        <taxon>Chaetothyriomycetidae</taxon>
        <taxon>Chaetothyriales</taxon>
        <taxon>Trichomeriaceae</taxon>
        <taxon>Knufia</taxon>
    </lineage>
</organism>
<evidence type="ECO:0000256" key="13">
    <source>
        <dbReference type="ARBA" id="ARBA00023211"/>
    </source>
</evidence>
<evidence type="ECO:0000256" key="14">
    <source>
        <dbReference type="SAM" id="MobiDB-lite"/>
    </source>
</evidence>
<proteinExistence type="predicted"/>
<dbReference type="GO" id="GO:0045004">
    <property type="term" value="P:DNA replication proofreading"/>
    <property type="evidence" value="ECO:0007669"/>
    <property type="project" value="TreeGrafter"/>
</dbReference>
<evidence type="ECO:0000256" key="11">
    <source>
        <dbReference type="ARBA" id="ARBA00022842"/>
    </source>
</evidence>
<dbReference type="GO" id="GO:0005829">
    <property type="term" value="C:cytosol"/>
    <property type="evidence" value="ECO:0007669"/>
    <property type="project" value="TreeGrafter"/>
</dbReference>
<dbReference type="SMART" id="SM00479">
    <property type="entry name" value="EXOIII"/>
    <property type="match status" value="1"/>
</dbReference>
<keyword evidence="11" id="KW-0460">Magnesium</keyword>
<evidence type="ECO:0000256" key="6">
    <source>
        <dbReference type="ARBA" id="ARBA00022705"/>
    </source>
</evidence>
<dbReference type="InterPro" id="IPR006054">
    <property type="entry name" value="DnaQ"/>
</dbReference>
<dbReference type="Gene3D" id="3.30.420.10">
    <property type="entry name" value="Ribonuclease H-like superfamily/Ribonuclease H"/>
    <property type="match status" value="1"/>
</dbReference>
<feature type="region of interest" description="Disordered" evidence="14">
    <location>
        <begin position="1"/>
        <end position="37"/>
    </location>
</feature>
<dbReference type="InterPro" id="IPR006309">
    <property type="entry name" value="DnaQ_proteo"/>
</dbReference>
<keyword evidence="10" id="KW-0269">Exonuclease</keyword>
<dbReference type="GO" id="GO:0046872">
    <property type="term" value="F:metal ion binding"/>
    <property type="evidence" value="ECO:0007669"/>
    <property type="project" value="UniProtKB-KW"/>
</dbReference>
<keyword evidence="8" id="KW-0479">Metal-binding</keyword>
<evidence type="ECO:0000259" key="15">
    <source>
        <dbReference type="SMART" id="SM00479"/>
    </source>
</evidence>
<keyword evidence="4" id="KW-0808">Transferase</keyword>
<dbReference type="InterPro" id="IPR012337">
    <property type="entry name" value="RNaseH-like_sf"/>
</dbReference>
<keyword evidence="13" id="KW-0464">Manganese</keyword>
<comment type="cofactor">
    <cofactor evidence="2">
        <name>Mg(2+)</name>
        <dbReference type="ChEBI" id="CHEBI:18420"/>
    </cofactor>
</comment>
<comment type="cofactor">
    <cofactor evidence="1">
        <name>Mn(2+)</name>
        <dbReference type="ChEBI" id="CHEBI:29035"/>
    </cofactor>
</comment>
<evidence type="ECO:0000256" key="12">
    <source>
        <dbReference type="ARBA" id="ARBA00022932"/>
    </source>
</evidence>
<evidence type="ECO:0000256" key="2">
    <source>
        <dbReference type="ARBA" id="ARBA00001946"/>
    </source>
</evidence>
<evidence type="ECO:0000256" key="5">
    <source>
        <dbReference type="ARBA" id="ARBA00022695"/>
    </source>
</evidence>
<dbReference type="PANTHER" id="PTHR30231:SF41">
    <property type="entry name" value="DNA POLYMERASE III SUBUNIT EPSILON"/>
    <property type="match status" value="1"/>
</dbReference>
<dbReference type="Pfam" id="PF00929">
    <property type="entry name" value="RNase_T"/>
    <property type="match status" value="1"/>
</dbReference>
<keyword evidence="6" id="KW-0235">DNA replication</keyword>
<evidence type="ECO:0000256" key="3">
    <source>
        <dbReference type="ARBA" id="ARBA00020352"/>
    </source>
</evidence>
<dbReference type="InterPro" id="IPR013520">
    <property type="entry name" value="Ribonucl_H"/>
</dbReference>
<keyword evidence="9" id="KW-0378">Hydrolase</keyword>
<name>A0AA38XPT9_9EURO</name>
<reference evidence="16" key="1">
    <citation type="submission" date="2022-10" db="EMBL/GenBank/DDBJ databases">
        <title>Culturing micro-colonial fungi from biological soil crusts in the Mojave desert and describing Neophaeococcomyces mojavensis, and introducing the new genera and species Taxawa tesnikishii.</title>
        <authorList>
            <person name="Kurbessoian T."/>
            <person name="Stajich J.E."/>
        </authorList>
    </citation>
    <scope>NUCLEOTIDE SEQUENCE</scope>
    <source>
        <strain evidence="16">TK_35</strain>
    </source>
</reference>
<protein>
    <recommendedName>
        <fullName evidence="3">DNA polymerase III subunit epsilon</fullName>
    </recommendedName>
</protein>
<evidence type="ECO:0000256" key="4">
    <source>
        <dbReference type="ARBA" id="ARBA00022679"/>
    </source>
</evidence>
<evidence type="ECO:0000256" key="7">
    <source>
        <dbReference type="ARBA" id="ARBA00022722"/>
    </source>
</evidence>
<comment type="caution">
    <text evidence="16">The sequence shown here is derived from an EMBL/GenBank/DDBJ whole genome shotgun (WGS) entry which is preliminary data.</text>
</comment>
<dbReference type="NCBIfam" id="NF004316">
    <property type="entry name" value="PRK05711.1"/>
    <property type="match status" value="1"/>
</dbReference>
<dbReference type="SUPFAM" id="SSF53098">
    <property type="entry name" value="Ribonuclease H-like"/>
    <property type="match status" value="1"/>
</dbReference>